<reference evidence="1 2" key="2">
    <citation type="submission" date="2019-09" db="EMBL/GenBank/DDBJ databases">
        <authorList>
            <person name="Jin C."/>
        </authorList>
    </citation>
    <scope>NUCLEOTIDE SEQUENCE [LARGE SCALE GENOMIC DNA]</scope>
    <source>
        <strain evidence="1 2">BN140078</strain>
    </source>
</reference>
<dbReference type="EMBL" id="VUOC01000001">
    <property type="protein sequence ID" value="KAA2245488.1"/>
    <property type="molecule type" value="Genomic_DNA"/>
</dbReference>
<dbReference type="RefSeq" id="WP_149836877.1">
    <property type="nucleotide sequence ID" value="NZ_VUOC01000001.1"/>
</dbReference>
<evidence type="ECO:0000313" key="1">
    <source>
        <dbReference type="EMBL" id="KAA2245488.1"/>
    </source>
</evidence>
<accession>A0A5B2W3Q8</accession>
<keyword evidence="2" id="KW-1185">Reference proteome</keyword>
<name>A0A5B2W3Q8_9BACT</name>
<comment type="caution">
    <text evidence="1">The sequence shown here is derived from an EMBL/GenBank/DDBJ whole genome shotgun (WGS) entry which is preliminary data.</text>
</comment>
<proteinExistence type="predicted"/>
<reference evidence="1 2" key="1">
    <citation type="submission" date="2019-09" db="EMBL/GenBank/DDBJ databases">
        <title>Chitinophaga ginsengihumi sp. nov., isolated from soil of ginseng rhizosphere.</title>
        <authorList>
            <person name="Lee J."/>
        </authorList>
    </citation>
    <scope>NUCLEOTIDE SEQUENCE [LARGE SCALE GENOMIC DNA]</scope>
    <source>
        <strain evidence="1 2">BN140078</strain>
    </source>
</reference>
<dbReference type="Proteomes" id="UP000324611">
    <property type="component" value="Unassembled WGS sequence"/>
</dbReference>
<evidence type="ECO:0000313" key="2">
    <source>
        <dbReference type="Proteomes" id="UP000324611"/>
    </source>
</evidence>
<protein>
    <submittedName>
        <fullName evidence="1">Uncharacterized protein</fullName>
    </submittedName>
</protein>
<organism evidence="1 2">
    <name type="scientific">Chitinophaga agrisoli</name>
    <dbReference type="NCBI Taxonomy" id="2607653"/>
    <lineage>
        <taxon>Bacteria</taxon>
        <taxon>Pseudomonadati</taxon>
        <taxon>Bacteroidota</taxon>
        <taxon>Chitinophagia</taxon>
        <taxon>Chitinophagales</taxon>
        <taxon>Chitinophagaceae</taxon>
        <taxon>Chitinophaga</taxon>
    </lineage>
</organism>
<sequence>MKEHEEISNRLAEFASKFGPTAIVQAKVTAVNNDDTIAVVFLEGGSVNDCRLKAIIKDGNKVILIPAVGSIVLVGRIDNSDDYVVIAVHEISEIVQLVGGAKYSHNADGFLFKKDGDDLLSVFEMIIESVLKIVVMQGTNPDYAKLQQALTKAQNILRNGT</sequence>
<gene>
    <name evidence="1" type="ORF">F0L74_05895</name>
</gene>
<dbReference type="AlphaFoldDB" id="A0A5B2W3Q8"/>